<keyword evidence="3" id="KW-1185">Reference proteome</keyword>
<organism evidence="2 3">
    <name type="scientific">Brevundimonas denitrificans</name>
    <dbReference type="NCBI Taxonomy" id="1443434"/>
    <lineage>
        <taxon>Bacteria</taxon>
        <taxon>Pseudomonadati</taxon>
        <taxon>Pseudomonadota</taxon>
        <taxon>Alphaproteobacteria</taxon>
        <taxon>Caulobacterales</taxon>
        <taxon>Caulobacteraceae</taxon>
        <taxon>Brevundimonas</taxon>
    </lineage>
</organism>
<evidence type="ECO:0000256" key="1">
    <source>
        <dbReference type="SAM" id="MobiDB-lite"/>
    </source>
</evidence>
<feature type="compositionally biased region" description="Basic and acidic residues" evidence="1">
    <location>
        <begin position="1"/>
        <end position="11"/>
    </location>
</feature>
<reference evidence="3" key="1">
    <citation type="journal article" date="2019" name="Int. J. Syst. Evol. Microbiol.">
        <title>The Global Catalogue of Microorganisms (GCM) 10K type strain sequencing project: providing services to taxonomists for standard genome sequencing and annotation.</title>
        <authorList>
            <consortium name="The Broad Institute Genomics Platform"/>
            <consortium name="The Broad Institute Genome Sequencing Center for Infectious Disease"/>
            <person name="Wu L."/>
            <person name="Ma J."/>
        </authorList>
    </citation>
    <scope>NUCLEOTIDE SEQUENCE [LARGE SCALE GENOMIC DNA]</scope>
    <source>
        <strain evidence="3">NBRC 110107</strain>
    </source>
</reference>
<accession>A0ABQ6BJ62</accession>
<feature type="region of interest" description="Disordered" evidence="1">
    <location>
        <begin position="1"/>
        <end position="52"/>
    </location>
</feature>
<evidence type="ECO:0000313" key="2">
    <source>
        <dbReference type="EMBL" id="GLS01724.1"/>
    </source>
</evidence>
<dbReference type="Proteomes" id="UP001156921">
    <property type="component" value="Unassembled WGS sequence"/>
</dbReference>
<comment type="caution">
    <text evidence="2">The sequence shown here is derived from an EMBL/GenBank/DDBJ whole genome shotgun (WGS) entry which is preliminary data.</text>
</comment>
<gene>
    <name evidence="2" type="ORF">GCM10007859_17390</name>
</gene>
<protein>
    <submittedName>
        <fullName evidence="2">Uncharacterized protein</fullName>
    </submittedName>
</protein>
<evidence type="ECO:0000313" key="3">
    <source>
        <dbReference type="Proteomes" id="UP001156921"/>
    </source>
</evidence>
<dbReference type="EMBL" id="BSOY01000035">
    <property type="protein sequence ID" value="GLS01724.1"/>
    <property type="molecule type" value="Genomic_DNA"/>
</dbReference>
<sequence>MGVREIKDRGYLDSTPGRALMAADTDQGPAPERDRRMTQPSEPRSRKPARLTAAKTRLAAEIRDQLRAQGGAAHRDVIIARILARKGVRGPAADRTRRALLSAFELHAHPEPDSPAPHLFDLPFGPESYRWALDERAGRRSQADGDHRD</sequence>
<proteinExistence type="predicted"/>
<name>A0ABQ6BJ62_9CAUL</name>